<evidence type="ECO:0000313" key="2">
    <source>
        <dbReference type="Proteomes" id="UP000006729"/>
    </source>
</evidence>
<dbReference type="Proteomes" id="UP000006729">
    <property type="component" value="Chromosome 11"/>
</dbReference>
<sequence length="141" mass="15816">MKVLYQEITLVPLGAMVSFLVVELTLSRTMDLLIHMAEQTLMVRILPLVVLLLPTPTGAIWKNPPIREPKGLLHLHTVILDVTLPACRLQVYRHIFPVLLFIRFSSSISSLSIICNISDSITKAPICKSCCWHAAFCKIQP</sequence>
<protein>
    <submittedName>
        <fullName evidence="1">Uncharacterized protein</fullName>
    </submittedName>
</protein>
<evidence type="ECO:0000313" key="1">
    <source>
        <dbReference type="EMBL" id="RQO97480.1"/>
    </source>
</evidence>
<keyword evidence="2" id="KW-1185">Reference proteome</keyword>
<dbReference type="InParanoid" id="A0A3N7FUV0"/>
<organism evidence="1 2">
    <name type="scientific">Populus trichocarpa</name>
    <name type="common">Western balsam poplar</name>
    <name type="synonym">Populus balsamifera subsp. trichocarpa</name>
    <dbReference type="NCBI Taxonomy" id="3694"/>
    <lineage>
        <taxon>Eukaryota</taxon>
        <taxon>Viridiplantae</taxon>
        <taxon>Streptophyta</taxon>
        <taxon>Embryophyta</taxon>
        <taxon>Tracheophyta</taxon>
        <taxon>Spermatophyta</taxon>
        <taxon>Magnoliopsida</taxon>
        <taxon>eudicotyledons</taxon>
        <taxon>Gunneridae</taxon>
        <taxon>Pentapetalae</taxon>
        <taxon>rosids</taxon>
        <taxon>fabids</taxon>
        <taxon>Malpighiales</taxon>
        <taxon>Salicaceae</taxon>
        <taxon>Saliceae</taxon>
        <taxon>Populus</taxon>
    </lineage>
</organism>
<name>A0A3N7FUV0_POPTR</name>
<gene>
    <name evidence="1" type="ORF">POPTR_011G042701</name>
</gene>
<proteinExistence type="predicted"/>
<accession>A0A3N7FUV0</accession>
<dbReference type="EMBL" id="CM009300">
    <property type="protein sequence ID" value="RQO97480.1"/>
    <property type="molecule type" value="Genomic_DNA"/>
</dbReference>
<reference evidence="1 2" key="1">
    <citation type="journal article" date="2006" name="Science">
        <title>The genome of black cottonwood, Populus trichocarpa (Torr. &amp; Gray).</title>
        <authorList>
            <person name="Tuskan G.A."/>
            <person name="Difazio S."/>
            <person name="Jansson S."/>
            <person name="Bohlmann J."/>
            <person name="Grigoriev I."/>
            <person name="Hellsten U."/>
            <person name="Putnam N."/>
            <person name="Ralph S."/>
            <person name="Rombauts S."/>
            <person name="Salamov A."/>
            <person name="Schein J."/>
            <person name="Sterck L."/>
            <person name="Aerts A."/>
            <person name="Bhalerao R.R."/>
            <person name="Bhalerao R.P."/>
            <person name="Blaudez D."/>
            <person name="Boerjan W."/>
            <person name="Brun A."/>
            <person name="Brunner A."/>
            <person name="Busov V."/>
            <person name="Campbell M."/>
            <person name="Carlson J."/>
            <person name="Chalot M."/>
            <person name="Chapman J."/>
            <person name="Chen G.L."/>
            <person name="Cooper D."/>
            <person name="Coutinho P.M."/>
            <person name="Couturier J."/>
            <person name="Covert S."/>
            <person name="Cronk Q."/>
            <person name="Cunningham R."/>
            <person name="Davis J."/>
            <person name="Degroeve S."/>
            <person name="Dejardin A."/>
            <person name="Depamphilis C."/>
            <person name="Detter J."/>
            <person name="Dirks B."/>
            <person name="Dubchak I."/>
            <person name="Duplessis S."/>
            <person name="Ehlting J."/>
            <person name="Ellis B."/>
            <person name="Gendler K."/>
            <person name="Goodstein D."/>
            <person name="Gribskov M."/>
            <person name="Grimwood J."/>
            <person name="Groover A."/>
            <person name="Gunter L."/>
            <person name="Hamberger B."/>
            <person name="Heinze B."/>
            <person name="Helariutta Y."/>
            <person name="Henrissat B."/>
            <person name="Holligan D."/>
            <person name="Holt R."/>
            <person name="Huang W."/>
            <person name="Islam-Faridi N."/>
            <person name="Jones S."/>
            <person name="Jones-Rhoades M."/>
            <person name="Jorgensen R."/>
            <person name="Joshi C."/>
            <person name="Kangasjarvi J."/>
            <person name="Karlsson J."/>
            <person name="Kelleher C."/>
            <person name="Kirkpatrick R."/>
            <person name="Kirst M."/>
            <person name="Kohler A."/>
            <person name="Kalluri U."/>
            <person name="Larimer F."/>
            <person name="Leebens-Mack J."/>
            <person name="Leple J.C."/>
            <person name="Locascio P."/>
            <person name="Lou Y."/>
            <person name="Lucas S."/>
            <person name="Martin F."/>
            <person name="Montanini B."/>
            <person name="Napoli C."/>
            <person name="Nelson D.R."/>
            <person name="Nelson C."/>
            <person name="Nieminen K."/>
            <person name="Nilsson O."/>
            <person name="Pereda V."/>
            <person name="Peter G."/>
            <person name="Philippe R."/>
            <person name="Pilate G."/>
            <person name="Poliakov A."/>
            <person name="Razumovskaya J."/>
            <person name="Richardson P."/>
            <person name="Rinaldi C."/>
            <person name="Ritland K."/>
            <person name="Rouze P."/>
            <person name="Ryaboy D."/>
            <person name="Schmutz J."/>
            <person name="Schrader J."/>
            <person name="Segerman B."/>
            <person name="Shin H."/>
            <person name="Siddiqui A."/>
            <person name="Sterky F."/>
            <person name="Terry A."/>
            <person name="Tsai C.J."/>
            <person name="Uberbacher E."/>
            <person name="Unneberg P."/>
            <person name="Vahala J."/>
            <person name="Wall K."/>
            <person name="Wessler S."/>
            <person name="Yang G."/>
            <person name="Yin T."/>
            <person name="Douglas C."/>
            <person name="Marra M."/>
            <person name="Sandberg G."/>
            <person name="Van de Peer Y."/>
            <person name="Rokhsar D."/>
        </authorList>
    </citation>
    <scope>NUCLEOTIDE SEQUENCE [LARGE SCALE GENOMIC DNA]</scope>
    <source>
        <strain evidence="2">cv. Nisqually</strain>
    </source>
</reference>
<dbReference type="AlphaFoldDB" id="A0A3N7FUV0"/>